<feature type="compositionally biased region" description="Polar residues" evidence="1">
    <location>
        <begin position="39"/>
        <end position="50"/>
    </location>
</feature>
<dbReference type="EMBL" id="SMMG02000006">
    <property type="protein sequence ID" value="KAA3469346.1"/>
    <property type="molecule type" value="Genomic_DNA"/>
</dbReference>
<evidence type="ECO:0000313" key="2">
    <source>
        <dbReference type="EMBL" id="KAA3469346.1"/>
    </source>
</evidence>
<dbReference type="AlphaFoldDB" id="A0A5B6VJT6"/>
<dbReference type="Proteomes" id="UP000325315">
    <property type="component" value="Unassembled WGS sequence"/>
</dbReference>
<protein>
    <recommendedName>
        <fullName evidence="4">Acidic leucine-rich nuclear phosphoprotein 32 family member B-like</fullName>
    </recommendedName>
</protein>
<proteinExistence type="predicted"/>
<comment type="caution">
    <text evidence="2">The sequence shown here is derived from an EMBL/GenBank/DDBJ whole genome shotgun (WGS) entry which is preliminary data.</text>
</comment>
<reference evidence="3" key="1">
    <citation type="journal article" date="2019" name="Plant Biotechnol. J.">
        <title>Genome sequencing of the Australian wild diploid species Gossypium australe highlights disease resistance and delayed gland morphogenesis.</title>
        <authorList>
            <person name="Cai Y."/>
            <person name="Cai X."/>
            <person name="Wang Q."/>
            <person name="Wang P."/>
            <person name="Zhang Y."/>
            <person name="Cai C."/>
            <person name="Xu Y."/>
            <person name="Wang K."/>
            <person name="Zhou Z."/>
            <person name="Wang C."/>
            <person name="Geng S."/>
            <person name="Li B."/>
            <person name="Dong Q."/>
            <person name="Hou Y."/>
            <person name="Wang H."/>
            <person name="Ai P."/>
            <person name="Liu Z."/>
            <person name="Yi F."/>
            <person name="Sun M."/>
            <person name="An G."/>
            <person name="Cheng J."/>
            <person name="Zhang Y."/>
            <person name="Shi Q."/>
            <person name="Xie Y."/>
            <person name="Shi X."/>
            <person name="Chang Y."/>
            <person name="Huang F."/>
            <person name="Chen Y."/>
            <person name="Hong S."/>
            <person name="Mi L."/>
            <person name="Sun Q."/>
            <person name="Zhang L."/>
            <person name="Zhou B."/>
            <person name="Peng R."/>
            <person name="Zhang X."/>
            <person name="Liu F."/>
        </authorList>
    </citation>
    <scope>NUCLEOTIDE SEQUENCE [LARGE SCALE GENOMIC DNA]</scope>
    <source>
        <strain evidence="3">cv. PA1801</strain>
    </source>
</reference>
<feature type="compositionally biased region" description="Basic and acidic residues" evidence="1">
    <location>
        <begin position="71"/>
        <end position="89"/>
    </location>
</feature>
<gene>
    <name evidence="2" type="ORF">EPI10_015143</name>
</gene>
<accession>A0A5B6VJT6</accession>
<name>A0A5B6VJT6_9ROSI</name>
<sequence>MRLMRFDFQHVKTECTQTRINVAELNEEMRNIVSVLNDMQRQMGTVNSKKPSNKEENEVETEDQNLDEPETEVHTERRSELVTKPENTPRSELVQKNVPFPSRLKDKQ</sequence>
<feature type="region of interest" description="Disordered" evidence="1">
    <location>
        <begin position="39"/>
        <end position="108"/>
    </location>
</feature>
<evidence type="ECO:0008006" key="4">
    <source>
        <dbReference type="Google" id="ProtNLM"/>
    </source>
</evidence>
<organism evidence="2 3">
    <name type="scientific">Gossypium australe</name>
    <dbReference type="NCBI Taxonomy" id="47621"/>
    <lineage>
        <taxon>Eukaryota</taxon>
        <taxon>Viridiplantae</taxon>
        <taxon>Streptophyta</taxon>
        <taxon>Embryophyta</taxon>
        <taxon>Tracheophyta</taxon>
        <taxon>Spermatophyta</taxon>
        <taxon>Magnoliopsida</taxon>
        <taxon>eudicotyledons</taxon>
        <taxon>Gunneridae</taxon>
        <taxon>Pentapetalae</taxon>
        <taxon>rosids</taxon>
        <taxon>malvids</taxon>
        <taxon>Malvales</taxon>
        <taxon>Malvaceae</taxon>
        <taxon>Malvoideae</taxon>
        <taxon>Gossypium</taxon>
    </lineage>
</organism>
<feature type="compositionally biased region" description="Acidic residues" evidence="1">
    <location>
        <begin position="57"/>
        <end position="70"/>
    </location>
</feature>
<keyword evidence="3" id="KW-1185">Reference proteome</keyword>
<evidence type="ECO:0000313" key="3">
    <source>
        <dbReference type="Proteomes" id="UP000325315"/>
    </source>
</evidence>
<evidence type="ECO:0000256" key="1">
    <source>
        <dbReference type="SAM" id="MobiDB-lite"/>
    </source>
</evidence>